<dbReference type="GO" id="GO:0009007">
    <property type="term" value="F:site-specific DNA-methyltransferase (adenine-specific) activity"/>
    <property type="evidence" value="ECO:0007669"/>
    <property type="project" value="UniProtKB-EC"/>
</dbReference>
<comment type="similarity">
    <text evidence="1">Belongs to the N(4)/N(6)-methyltransferase family.</text>
</comment>
<accession>A0A5D4JA43</accession>
<dbReference type="Proteomes" id="UP000323242">
    <property type="component" value="Unassembled WGS sequence"/>
</dbReference>
<proteinExistence type="inferred from homology"/>
<evidence type="ECO:0000313" key="10">
    <source>
        <dbReference type="Proteomes" id="UP000323242"/>
    </source>
</evidence>
<dbReference type="PANTHER" id="PTHR33841:SF5">
    <property type="entry name" value="DNA METHYLASE (MODIFICATION METHYLASE) (METHYLTRANSFERASE)-RELATED"/>
    <property type="match status" value="1"/>
</dbReference>
<evidence type="ECO:0000256" key="2">
    <source>
        <dbReference type="ARBA" id="ARBA00011900"/>
    </source>
</evidence>
<dbReference type="Gene3D" id="3.40.50.150">
    <property type="entry name" value="Vaccinia Virus protein VP39"/>
    <property type="match status" value="1"/>
</dbReference>
<dbReference type="InterPro" id="IPR029063">
    <property type="entry name" value="SAM-dependent_MTases_sf"/>
</dbReference>
<evidence type="ECO:0000256" key="4">
    <source>
        <dbReference type="ARBA" id="ARBA00022679"/>
    </source>
</evidence>
<evidence type="ECO:0000256" key="1">
    <source>
        <dbReference type="ARBA" id="ARBA00006594"/>
    </source>
</evidence>
<comment type="catalytic activity">
    <reaction evidence="6">
        <text>a 2'-deoxyadenosine in DNA + S-adenosyl-L-methionine = an N(6)-methyl-2'-deoxyadenosine in DNA + S-adenosyl-L-homocysteine + H(+)</text>
        <dbReference type="Rhea" id="RHEA:15197"/>
        <dbReference type="Rhea" id="RHEA-COMP:12418"/>
        <dbReference type="Rhea" id="RHEA-COMP:12419"/>
        <dbReference type="ChEBI" id="CHEBI:15378"/>
        <dbReference type="ChEBI" id="CHEBI:57856"/>
        <dbReference type="ChEBI" id="CHEBI:59789"/>
        <dbReference type="ChEBI" id="CHEBI:90615"/>
        <dbReference type="ChEBI" id="CHEBI:90616"/>
        <dbReference type="EC" id="2.1.1.72"/>
    </reaction>
</comment>
<name>A0A5D4JA43_9ACTN</name>
<evidence type="ECO:0000313" key="9">
    <source>
        <dbReference type="EMBL" id="TYR61195.1"/>
    </source>
</evidence>
<evidence type="ECO:0000259" key="8">
    <source>
        <dbReference type="Pfam" id="PF22837"/>
    </source>
</evidence>
<organism evidence="9 10">
    <name type="scientific">Streptomyces parvus</name>
    <dbReference type="NCBI Taxonomy" id="66428"/>
    <lineage>
        <taxon>Bacteria</taxon>
        <taxon>Bacillati</taxon>
        <taxon>Actinomycetota</taxon>
        <taxon>Actinomycetes</taxon>
        <taxon>Kitasatosporales</taxon>
        <taxon>Streptomycetaceae</taxon>
        <taxon>Streptomyces</taxon>
    </lineage>
</organism>
<gene>
    <name evidence="9" type="ORF">FY004_19475</name>
</gene>
<keyword evidence="3 9" id="KW-0489">Methyltransferase</keyword>
<evidence type="ECO:0000259" key="7">
    <source>
        <dbReference type="Pfam" id="PF07669"/>
    </source>
</evidence>
<dbReference type="PANTHER" id="PTHR33841">
    <property type="entry name" value="DNA METHYLTRANSFERASE YEEA-RELATED"/>
    <property type="match status" value="1"/>
</dbReference>
<keyword evidence="10" id="KW-1185">Reference proteome</keyword>
<dbReference type="InterPro" id="IPR054520">
    <property type="entry name" value="M_Eco57I_C"/>
</dbReference>
<dbReference type="AlphaFoldDB" id="A0A5D4JA43"/>
<sequence>MSQLCVQCRELRGDRRYRRANPECSRVGSRPLGMYVKVHTSGMTTPQHDPELVKSVVSWCRRSSVDPLTQEMIPGATLKQRQPLAALGGLVAALAETYGRTTGSLDRWPDAVTSWAKAAPRPPTDMISGIRSALGNEGSGLFAAIYERIVAGPNRRHLGTFFTPAAVLEFMVTRAKSVSQNPTVIVDPGAGVGAFTESALREWPHASVHAIDVNVVTLGLLAARCSAMQTSQEPIFHHADYLGWIQAVNPHDEAQRLFIGNPPYTRHHLMNQATKKLAQAASGELCPSGQAGLSTHFLAATLRRMQARDTLCFLLPTNWLETNYGRHIREHLWQLHSRLIEIHMFPHGASVFPNAQVSAMVILIGPETQRKQEMRYFQVAQNQRGRYVAKSVTKRKRAGSAPPIFTRESLSQKVKGQIGEKCASAKPLSDVATVRRGVATGDNSFFIRTDAEVAHLPEAAYVRALPSLRNISFDDLTTELHETMGRQGARRWLLRLDKTDSTDPAVAALMHEGEKKGTPERYLCKIRTPWYAVEEVPIPDILIAPMSKSEFKVVSNTAQAIPTNSLYGIRLLDRAAAELFARPLTLWLQSEDGQKSLRALARRHSDGIFKLEPRALSGLQIPNHVFELGA</sequence>
<reference evidence="9 10" key="1">
    <citation type="submission" date="2019-08" db="EMBL/GenBank/DDBJ databases">
        <title>Draft genome for granaticin producer strain Streptomyces parvus C05.</title>
        <authorList>
            <person name="Gonzalez-Pimentel J.L."/>
        </authorList>
    </citation>
    <scope>NUCLEOTIDE SEQUENCE [LARGE SCALE GENOMIC DNA]</scope>
    <source>
        <strain evidence="9 10">C05</strain>
    </source>
</reference>
<dbReference type="InterPro" id="IPR011639">
    <property type="entry name" value="MethylTrfase_TaqI-like_dom"/>
</dbReference>
<dbReference type="PRINTS" id="PR00507">
    <property type="entry name" value="N12N6MTFRASE"/>
</dbReference>
<dbReference type="Pfam" id="PF07669">
    <property type="entry name" value="Eco57I"/>
    <property type="match status" value="1"/>
</dbReference>
<keyword evidence="4" id="KW-0808">Transferase</keyword>
<feature type="domain" description="Type II methyltransferase M.TaqI-like" evidence="7">
    <location>
        <begin position="259"/>
        <end position="352"/>
    </location>
</feature>
<dbReference type="SUPFAM" id="SSF53335">
    <property type="entry name" value="S-adenosyl-L-methionine-dependent methyltransferases"/>
    <property type="match status" value="1"/>
</dbReference>
<dbReference type="GO" id="GO:0032259">
    <property type="term" value="P:methylation"/>
    <property type="evidence" value="ECO:0007669"/>
    <property type="project" value="UniProtKB-KW"/>
</dbReference>
<dbReference type="EMBL" id="VSZQ01000101">
    <property type="protein sequence ID" value="TYR61195.1"/>
    <property type="molecule type" value="Genomic_DNA"/>
</dbReference>
<evidence type="ECO:0000256" key="3">
    <source>
        <dbReference type="ARBA" id="ARBA00022603"/>
    </source>
</evidence>
<dbReference type="EC" id="2.1.1.72" evidence="2"/>
<feature type="domain" description="Type II methyltransferase M.Eco57I C-terminal" evidence="8">
    <location>
        <begin position="422"/>
        <end position="623"/>
    </location>
</feature>
<protein>
    <recommendedName>
        <fullName evidence="2">site-specific DNA-methyltransferase (adenine-specific)</fullName>
        <ecNumber evidence="2">2.1.1.72</ecNumber>
    </recommendedName>
</protein>
<comment type="caution">
    <text evidence="9">The sequence shown here is derived from an EMBL/GenBank/DDBJ whole genome shotgun (WGS) entry which is preliminary data.</text>
</comment>
<dbReference type="InterPro" id="IPR050953">
    <property type="entry name" value="N4_N6_ade-DNA_methylase"/>
</dbReference>
<evidence type="ECO:0000256" key="6">
    <source>
        <dbReference type="ARBA" id="ARBA00047942"/>
    </source>
</evidence>
<dbReference type="Pfam" id="PF22837">
    <property type="entry name" value="M_Eco57I_C"/>
    <property type="match status" value="1"/>
</dbReference>
<keyword evidence="5" id="KW-0949">S-adenosyl-L-methionine</keyword>
<dbReference type="GO" id="GO:0006304">
    <property type="term" value="P:DNA modification"/>
    <property type="evidence" value="ECO:0007669"/>
    <property type="project" value="InterPro"/>
</dbReference>
<evidence type="ECO:0000256" key="5">
    <source>
        <dbReference type="ARBA" id="ARBA00022691"/>
    </source>
</evidence>